<dbReference type="SUPFAM" id="SSF55874">
    <property type="entry name" value="ATPase domain of HSP90 chaperone/DNA topoisomerase II/histidine kinase"/>
    <property type="match status" value="1"/>
</dbReference>
<dbReference type="GO" id="GO:0005886">
    <property type="term" value="C:plasma membrane"/>
    <property type="evidence" value="ECO:0007669"/>
    <property type="project" value="UniProtKB-SubCell"/>
</dbReference>
<keyword evidence="11" id="KW-1133">Transmembrane helix</keyword>
<dbReference type="SUPFAM" id="SSF52172">
    <property type="entry name" value="CheY-like"/>
    <property type="match status" value="3"/>
</dbReference>
<dbReference type="SMART" id="SM00387">
    <property type="entry name" value="HATPase_c"/>
    <property type="match status" value="1"/>
</dbReference>
<dbReference type="FunFam" id="3.30.565.10:FF:000010">
    <property type="entry name" value="Sensor histidine kinase RcsC"/>
    <property type="match status" value="1"/>
</dbReference>
<feature type="modified residue" description="4-aspartylphosphate" evidence="17">
    <location>
        <position position="752"/>
    </location>
</feature>
<dbReference type="PROSITE" id="PS50894">
    <property type="entry name" value="HPT"/>
    <property type="match status" value="1"/>
</dbReference>
<evidence type="ECO:0000256" key="5">
    <source>
        <dbReference type="ARBA" id="ARBA00022553"/>
    </source>
</evidence>
<sequence>MLGMSQVVVLERSEPQREALTYLLREAGLKVVAGDDPAVIRDPLILPQVSLIVIGESALAGFRQSVAGWLPRSIPLMVLTEPGSFRGIVQGLCVGASDIVSRDRPAGELISRVRQAMESAEGDRPPPAENRDELLIEIDGRTERINVATEKLLGLVAQVCEDATRLQKRYDAELTQRRRVESALMESEAFYQSLVEALPLAMFRKDLEGRITFANRLLCQALRRPPEEIIGKTDYDLFPKDLAEKYRTDDRRVIETQQDFETTEEFETPEGERRFTHVLKTPVHDASGKTVGIQGVFSDVTDRIRAEAALEQERYLLDSLMRSIPDNIYFKDTEGKYLRINPAKAASSGLKDPKEAIGKSDADFFSPEHAERAKRDEEEVMRTGQPLIGKEERNVYPDGTVRWMSTTKLPLRDRQGQIIGTFGVSRDITQLKQAQDALKEAAEAAEAANKAKSDFLANMSHEIRTPLNAILGMTELVLDTPLTPVQRDYLKLVHESGESLLAVINDILDFSKIEAGKLLLDHAPFDIREFVGDTLKSLGLRAHRKGLELACDIAHNVPAALIGDAHRLRQVVVNLVGNAIKFTEQGEILLSISVESQHDKEVVLHFRVSDTGIGIPADKFETIFGAFEQADRSTTRRFGGTGLGLAISARLVELMQGRIWVESEVGRGSVFHFTAAFALAETDGRQLSASPELLHGLRVLVVDDNSTNRRILAEMLASWGMIPVLAASADEALALLRRQSAEGTPFGLVVTDVNMPGQSGFDLVRSAQNEGGLCRGMVVMLTSGDRADDLETCRQLGVSTYLIKPIKQSELFNAILQALGAAHTEEWKAAALSTERQTSQPLDVLLAEDSSINQKLAVGLLERWGHRVTVANDGVEAVTLAKEFPYDLILMDIQMPEMDGLDATRQIRAWEAERGEHRVIVAMTAHALQGDRERCLEAGMDDYLTKPIRSEQLFQLLERVARGEVRGALSSADQHRAAAAGEPQHCPVDWQHALSTAGGDPQLLQQVAAAFCEEAPLQIRRLRDSFLQQDWKRFERAAHTLKTAFGTFGVAAAQHCAAALERDCKENNPPSSDEPIDVLERHVNAMLAEMQRHLLVPAAVEHR</sequence>
<dbReference type="Gene3D" id="3.40.50.2300">
    <property type="match status" value="2"/>
</dbReference>
<dbReference type="InterPro" id="IPR036097">
    <property type="entry name" value="HisK_dim/P_sf"/>
</dbReference>
<dbReference type="SUPFAM" id="SSF47384">
    <property type="entry name" value="Homodimeric domain of signal transducing histidine kinase"/>
    <property type="match status" value="1"/>
</dbReference>
<keyword evidence="8" id="KW-0547">Nucleotide-binding</keyword>
<evidence type="ECO:0000256" key="16">
    <source>
        <dbReference type="PROSITE-ProRule" id="PRU00110"/>
    </source>
</evidence>
<dbReference type="Gene3D" id="1.20.120.160">
    <property type="entry name" value="HPT domain"/>
    <property type="match status" value="1"/>
</dbReference>
<dbReference type="CDD" id="cd00082">
    <property type="entry name" value="HisKA"/>
    <property type="match status" value="1"/>
</dbReference>
<evidence type="ECO:0000256" key="3">
    <source>
        <dbReference type="ARBA" id="ARBA00012438"/>
    </source>
</evidence>
<dbReference type="InterPro" id="IPR036641">
    <property type="entry name" value="HPT_dom_sf"/>
</dbReference>
<evidence type="ECO:0000256" key="10">
    <source>
        <dbReference type="ARBA" id="ARBA00022840"/>
    </source>
</evidence>
<dbReference type="CDD" id="cd17546">
    <property type="entry name" value="REC_hyHK_CKI1_RcsC-like"/>
    <property type="match status" value="1"/>
</dbReference>
<gene>
    <name evidence="23" type="ORF">ENS64_10190</name>
</gene>
<dbReference type="CDD" id="cd00088">
    <property type="entry name" value="HPT"/>
    <property type="match status" value="1"/>
</dbReference>
<feature type="domain" description="PAS" evidence="20">
    <location>
        <begin position="187"/>
        <end position="257"/>
    </location>
</feature>
<protein>
    <recommendedName>
        <fullName evidence="15">Sensory/regulatory protein RpfC</fullName>
        <ecNumber evidence="3">2.7.13.3</ecNumber>
    </recommendedName>
</protein>
<feature type="domain" description="HPt" evidence="22">
    <location>
        <begin position="1000"/>
        <end position="1093"/>
    </location>
</feature>
<name>A0A7C4LLJ2_9PLAN</name>
<feature type="modified residue" description="Phosphohistidine" evidence="16">
    <location>
        <position position="1039"/>
    </location>
</feature>
<dbReference type="Gene3D" id="3.30.565.10">
    <property type="entry name" value="Histidine kinase-like ATPase, C-terminal domain"/>
    <property type="match status" value="1"/>
</dbReference>
<keyword evidence="9" id="KW-0418">Kinase</keyword>
<dbReference type="SUPFAM" id="SSF55785">
    <property type="entry name" value="PYP-like sensor domain (PAS domain)"/>
    <property type="match status" value="2"/>
</dbReference>
<feature type="domain" description="Response regulatory" evidence="19">
    <location>
        <begin position="698"/>
        <end position="819"/>
    </location>
</feature>
<dbReference type="SMART" id="SM00448">
    <property type="entry name" value="REC"/>
    <property type="match status" value="2"/>
</dbReference>
<dbReference type="InterPro" id="IPR011006">
    <property type="entry name" value="CheY-like_superfamily"/>
</dbReference>
<dbReference type="PROSITE" id="PS50110">
    <property type="entry name" value="RESPONSE_REGULATORY"/>
    <property type="match status" value="2"/>
</dbReference>
<keyword evidence="4" id="KW-1003">Cell membrane</keyword>
<dbReference type="InterPro" id="IPR035965">
    <property type="entry name" value="PAS-like_dom_sf"/>
</dbReference>
<feature type="modified residue" description="4-aspartylphosphate" evidence="17">
    <location>
        <position position="892"/>
    </location>
</feature>
<dbReference type="SMART" id="SM00388">
    <property type="entry name" value="HisKA"/>
    <property type="match status" value="1"/>
</dbReference>
<dbReference type="InterPro" id="IPR000700">
    <property type="entry name" value="PAS-assoc_C"/>
</dbReference>
<dbReference type="PROSITE" id="PS50112">
    <property type="entry name" value="PAS"/>
    <property type="match status" value="1"/>
</dbReference>
<evidence type="ECO:0000259" key="19">
    <source>
        <dbReference type="PROSITE" id="PS50110"/>
    </source>
</evidence>
<dbReference type="PROSITE" id="PS50109">
    <property type="entry name" value="HIS_KIN"/>
    <property type="match status" value="1"/>
</dbReference>
<dbReference type="Pfam" id="PF08448">
    <property type="entry name" value="PAS_4"/>
    <property type="match status" value="2"/>
</dbReference>
<evidence type="ECO:0000256" key="14">
    <source>
        <dbReference type="ARBA" id="ARBA00064003"/>
    </source>
</evidence>
<evidence type="ECO:0000313" key="23">
    <source>
        <dbReference type="EMBL" id="HGT39616.1"/>
    </source>
</evidence>
<dbReference type="CDD" id="cd00156">
    <property type="entry name" value="REC"/>
    <property type="match status" value="1"/>
</dbReference>
<keyword evidence="7" id="KW-0812">Transmembrane</keyword>
<dbReference type="AlphaFoldDB" id="A0A7C4LLJ2"/>
<evidence type="ECO:0000256" key="17">
    <source>
        <dbReference type="PROSITE-ProRule" id="PRU00169"/>
    </source>
</evidence>
<evidence type="ECO:0000256" key="6">
    <source>
        <dbReference type="ARBA" id="ARBA00022679"/>
    </source>
</evidence>
<evidence type="ECO:0000256" key="1">
    <source>
        <dbReference type="ARBA" id="ARBA00000085"/>
    </source>
</evidence>
<evidence type="ECO:0000256" key="12">
    <source>
        <dbReference type="ARBA" id="ARBA00023012"/>
    </source>
</evidence>
<evidence type="ECO:0000256" key="2">
    <source>
        <dbReference type="ARBA" id="ARBA00004651"/>
    </source>
</evidence>
<evidence type="ECO:0000256" key="15">
    <source>
        <dbReference type="ARBA" id="ARBA00068150"/>
    </source>
</evidence>
<feature type="domain" description="PAC" evidence="21">
    <location>
        <begin position="388"/>
        <end position="440"/>
    </location>
</feature>
<dbReference type="EC" id="2.7.13.3" evidence="3"/>
<dbReference type="InterPro" id="IPR001789">
    <property type="entry name" value="Sig_transdc_resp-reg_receiver"/>
</dbReference>
<evidence type="ECO:0000256" key="4">
    <source>
        <dbReference type="ARBA" id="ARBA00022475"/>
    </source>
</evidence>
<evidence type="ECO:0000259" key="18">
    <source>
        <dbReference type="PROSITE" id="PS50109"/>
    </source>
</evidence>
<feature type="domain" description="Response regulatory" evidence="19">
    <location>
        <begin position="843"/>
        <end position="961"/>
    </location>
</feature>
<evidence type="ECO:0000259" key="21">
    <source>
        <dbReference type="PROSITE" id="PS50113"/>
    </source>
</evidence>
<comment type="catalytic activity">
    <reaction evidence="1">
        <text>ATP + protein L-histidine = ADP + protein N-phospho-L-histidine.</text>
        <dbReference type="EC" id="2.7.13.3"/>
    </reaction>
</comment>
<evidence type="ECO:0000256" key="7">
    <source>
        <dbReference type="ARBA" id="ARBA00022692"/>
    </source>
</evidence>
<dbReference type="InterPro" id="IPR003661">
    <property type="entry name" value="HisK_dim/P_dom"/>
</dbReference>
<keyword evidence="12" id="KW-0902">Two-component regulatory system</keyword>
<dbReference type="Gene3D" id="3.30.450.20">
    <property type="entry name" value="PAS domain"/>
    <property type="match status" value="2"/>
</dbReference>
<dbReference type="Pfam" id="PF01627">
    <property type="entry name" value="Hpt"/>
    <property type="match status" value="1"/>
</dbReference>
<evidence type="ECO:0000256" key="13">
    <source>
        <dbReference type="ARBA" id="ARBA00023136"/>
    </source>
</evidence>
<dbReference type="GO" id="GO:0005524">
    <property type="term" value="F:ATP binding"/>
    <property type="evidence" value="ECO:0007669"/>
    <property type="project" value="UniProtKB-KW"/>
</dbReference>
<dbReference type="InterPro" id="IPR001610">
    <property type="entry name" value="PAC"/>
</dbReference>
<keyword evidence="6" id="KW-0808">Transferase</keyword>
<feature type="domain" description="Histidine kinase" evidence="18">
    <location>
        <begin position="458"/>
        <end position="679"/>
    </location>
</feature>
<comment type="caution">
    <text evidence="23">The sequence shown here is derived from an EMBL/GenBank/DDBJ whole genome shotgun (WGS) entry which is preliminary data.</text>
</comment>
<comment type="subcellular location">
    <subcellularLocation>
        <location evidence="2">Cell membrane</location>
        <topology evidence="2">Multi-pass membrane protein</topology>
    </subcellularLocation>
</comment>
<dbReference type="InterPro" id="IPR036890">
    <property type="entry name" value="HATPase_C_sf"/>
</dbReference>
<keyword evidence="13" id="KW-0472">Membrane</keyword>
<dbReference type="SMART" id="SM00091">
    <property type="entry name" value="PAS"/>
    <property type="match status" value="2"/>
</dbReference>
<evidence type="ECO:0000256" key="8">
    <source>
        <dbReference type="ARBA" id="ARBA00022741"/>
    </source>
</evidence>
<dbReference type="SMART" id="SM00073">
    <property type="entry name" value="HPT"/>
    <property type="match status" value="1"/>
</dbReference>
<evidence type="ECO:0000259" key="20">
    <source>
        <dbReference type="PROSITE" id="PS50112"/>
    </source>
</evidence>
<dbReference type="InterPro" id="IPR005467">
    <property type="entry name" value="His_kinase_dom"/>
</dbReference>
<dbReference type="PANTHER" id="PTHR45339:SF1">
    <property type="entry name" value="HYBRID SIGNAL TRANSDUCTION HISTIDINE KINASE J"/>
    <property type="match status" value="1"/>
</dbReference>
<dbReference type="InterPro" id="IPR004358">
    <property type="entry name" value="Sig_transdc_His_kin-like_C"/>
</dbReference>
<dbReference type="InterPro" id="IPR003594">
    <property type="entry name" value="HATPase_dom"/>
</dbReference>
<dbReference type="CDD" id="cd16922">
    <property type="entry name" value="HATPase_EvgS-ArcB-TorS-like"/>
    <property type="match status" value="1"/>
</dbReference>
<dbReference type="SMART" id="SM00086">
    <property type="entry name" value="PAC"/>
    <property type="match status" value="2"/>
</dbReference>
<dbReference type="PANTHER" id="PTHR45339">
    <property type="entry name" value="HYBRID SIGNAL TRANSDUCTION HISTIDINE KINASE J"/>
    <property type="match status" value="1"/>
</dbReference>
<feature type="domain" description="PAC" evidence="21">
    <location>
        <begin position="258"/>
        <end position="312"/>
    </location>
</feature>
<evidence type="ECO:0000259" key="22">
    <source>
        <dbReference type="PROSITE" id="PS50894"/>
    </source>
</evidence>
<accession>A0A7C4LLJ2</accession>
<evidence type="ECO:0000256" key="11">
    <source>
        <dbReference type="ARBA" id="ARBA00022989"/>
    </source>
</evidence>
<dbReference type="FunFam" id="1.10.287.130:FF:000002">
    <property type="entry name" value="Two-component osmosensing histidine kinase"/>
    <property type="match status" value="1"/>
</dbReference>
<organism evidence="23">
    <name type="scientific">Schlesneria paludicola</name>
    <dbReference type="NCBI Taxonomy" id="360056"/>
    <lineage>
        <taxon>Bacteria</taxon>
        <taxon>Pseudomonadati</taxon>
        <taxon>Planctomycetota</taxon>
        <taxon>Planctomycetia</taxon>
        <taxon>Planctomycetales</taxon>
        <taxon>Planctomycetaceae</taxon>
        <taxon>Schlesneria</taxon>
    </lineage>
</organism>
<dbReference type="InterPro" id="IPR013656">
    <property type="entry name" value="PAS_4"/>
</dbReference>
<dbReference type="InterPro" id="IPR008207">
    <property type="entry name" value="Sig_transdc_His_kin_Hpt_dom"/>
</dbReference>
<keyword evidence="10" id="KW-0067">ATP-binding</keyword>
<dbReference type="Pfam" id="PF02518">
    <property type="entry name" value="HATPase_c"/>
    <property type="match status" value="1"/>
</dbReference>
<dbReference type="PRINTS" id="PR00344">
    <property type="entry name" value="BCTRLSENSOR"/>
</dbReference>
<dbReference type="EMBL" id="DSVQ01000012">
    <property type="protein sequence ID" value="HGT39616.1"/>
    <property type="molecule type" value="Genomic_DNA"/>
</dbReference>
<dbReference type="PROSITE" id="PS50113">
    <property type="entry name" value="PAC"/>
    <property type="match status" value="2"/>
</dbReference>
<dbReference type="Gene3D" id="1.10.287.130">
    <property type="match status" value="1"/>
</dbReference>
<dbReference type="InterPro" id="IPR000014">
    <property type="entry name" value="PAS"/>
</dbReference>
<dbReference type="NCBIfam" id="TIGR00229">
    <property type="entry name" value="sensory_box"/>
    <property type="match status" value="2"/>
</dbReference>
<proteinExistence type="predicted"/>
<dbReference type="GO" id="GO:0000155">
    <property type="term" value="F:phosphorelay sensor kinase activity"/>
    <property type="evidence" value="ECO:0007669"/>
    <property type="project" value="InterPro"/>
</dbReference>
<reference evidence="23" key="1">
    <citation type="journal article" date="2020" name="mSystems">
        <title>Genome- and Community-Level Interaction Insights into Carbon Utilization and Element Cycling Functions of Hydrothermarchaeota in Hydrothermal Sediment.</title>
        <authorList>
            <person name="Zhou Z."/>
            <person name="Liu Y."/>
            <person name="Xu W."/>
            <person name="Pan J."/>
            <person name="Luo Z.H."/>
            <person name="Li M."/>
        </authorList>
    </citation>
    <scope>NUCLEOTIDE SEQUENCE [LARGE SCALE GENOMIC DNA]</scope>
    <source>
        <strain evidence="23">SpSt-508</strain>
    </source>
</reference>
<comment type="subunit">
    <text evidence="14">At low DSF concentrations, interacts with RpfF.</text>
</comment>
<keyword evidence="5 17" id="KW-0597">Phosphoprotein</keyword>
<dbReference type="SUPFAM" id="SSF47226">
    <property type="entry name" value="Histidine-containing phosphotransfer domain, HPT domain"/>
    <property type="match status" value="1"/>
</dbReference>
<dbReference type="CDD" id="cd00130">
    <property type="entry name" value="PAS"/>
    <property type="match status" value="2"/>
</dbReference>
<dbReference type="Pfam" id="PF00512">
    <property type="entry name" value="HisKA"/>
    <property type="match status" value="1"/>
</dbReference>
<dbReference type="Pfam" id="PF00072">
    <property type="entry name" value="Response_reg"/>
    <property type="match status" value="2"/>
</dbReference>
<evidence type="ECO:0000256" key="9">
    <source>
        <dbReference type="ARBA" id="ARBA00022777"/>
    </source>
</evidence>